<comment type="caution">
    <text evidence="1">The sequence shown here is derived from an EMBL/GenBank/DDBJ whole genome shotgun (WGS) entry which is preliminary data.</text>
</comment>
<evidence type="ECO:0000313" key="2">
    <source>
        <dbReference type="Proteomes" id="UP000034706"/>
    </source>
</evidence>
<organism evidence="1 2">
    <name type="scientific">Candidatus Azambacteria bacterium GW2011_GWA2_39_10</name>
    <dbReference type="NCBI Taxonomy" id="1618611"/>
    <lineage>
        <taxon>Bacteria</taxon>
        <taxon>Candidatus Azamiibacteriota</taxon>
    </lineage>
</organism>
<proteinExistence type="predicted"/>
<gene>
    <name evidence="1" type="ORF">UT16_C0001G0015</name>
</gene>
<accession>A0A0G0P485</accession>
<dbReference type="EMBL" id="LBVT01000001">
    <property type="protein sequence ID" value="KKQ92949.1"/>
    <property type="molecule type" value="Genomic_DNA"/>
</dbReference>
<protein>
    <submittedName>
        <fullName evidence="1">Uncharacterized protein</fullName>
    </submittedName>
</protein>
<evidence type="ECO:0000313" key="1">
    <source>
        <dbReference type="EMBL" id="KKQ92949.1"/>
    </source>
</evidence>
<dbReference type="AlphaFoldDB" id="A0A0G0P485"/>
<name>A0A0G0P485_9BACT</name>
<sequence length="157" mass="18458">MDKIPKRIELSDLVKKDFELFNKVFDPASKQIRVAIDNKNYLVSFLLSWALIEQIILPNLIRFIAHRLKIKELPDIKKLNTSQLISGYYFLSQDEKEYKYLNKETKKSTEFIIKNILVPLLDKISGKEPIPVLMLYAQGWNDCRKKTIKNLEKLMGK</sequence>
<reference evidence="1 2" key="1">
    <citation type="journal article" date="2015" name="Nature">
        <title>rRNA introns, odd ribosomes, and small enigmatic genomes across a large radiation of phyla.</title>
        <authorList>
            <person name="Brown C.T."/>
            <person name="Hug L.A."/>
            <person name="Thomas B.C."/>
            <person name="Sharon I."/>
            <person name="Castelle C.J."/>
            <person name="Singh A."/>
            <person name="Wilkins M.J."/>
            <person name="Williams K.H."/>
            <person name="Banfield J.F."/>
        </authorList>
    </citation>
    <scope>NUCLEOTIDE SEQUENCE [LARGE SCALE GENOMIC DNA]</scope>
</reference>
<dbReference type="Proteomes" id="UP000034706">
    <property type="component" value="Unassembled WGS sequence"/>
</dbReference>